<proteinExistence type="predicted"/>
<sequence length="246" mass="29004">MFSNHCRKFGLSTFFIAFILLHSFGQVSTDQLTVSASTTSWYDQQIGKELTGVLLGAYYPIQRVSNTTHQFFLTDQWKTGAFKYRGRQYDSVAMMYDIHEDVLVIRHPTSFQFHAQAIRPNQSQIEWFTIGNHFFRYTTDDILIYKEGFVEVLFSGDQIELIAKRVLQKETGTTIEYKAYDRYLLHVGDEYHRIRRKGSVLSLFKAHRKEIKDFIRQNKIRVHPDYELHLLELTRFLEDLLATTPQ</sequence>
<dbReference type="EMBL" id="QREG01000003">
    <property type="protein sequence ID" value="REE01514.1"/>
    <property type="molecule type" value="Genomic_DNA"/>
</dbReference>
<comment type="caution">
    <text evidence="1">The sequence shown here is derived from an EMBL/GenBank/DDBJ whole genome shotgun (WGS) entry which is preliminary data.</text>
</comment>
<accession>A0A3D9L5Z6</accession>
<evidence type="ECO:0000313" key="2">
    <source>
        <dbReference type="Proteomes" id="UP000256779"/>
    </source>
</evidence>
<dbReference type="Proteomes" id="UP000256779">
    <property type="component" value="Unassembled WGS sequence"/>
</dbReference>
<dbReference type="AlphaFoldDB" id="A0A3D9L5Z6"/>
<name>A0A3D9L5Z6_MARFU</name>
<keyword evidence="2" id="KW-1185">Reference proteome</keyword>
<gene>
    <name evidence="1" type="ORF">C7460_10330</name>
</gene>
<protein>
    <submittedName>
        <fullName evidence="1">Uncharacterized protein</fullName>
    </submittedName>
</protein>
<reference evidence="1 2" key="1">
    <citation type="submission" date="2018-07" db="EMBL/GenBank/DDBJ databases">
        <title>Genomic Encyclopedia of Type Strains, Phase IV (KMG-IV): sequencing the most valuable type-strain genomes for metagenomic binning, comparative biology and taxonomic classification.</title>
        <authorList>
            <person name="Goeker M."/>
        </authorList>
    </citation>
    <scope>NUCLEOTIDE SEQUENCE [LARGE SCALE GENOMIC DNA]</scope>
    <source>
        <strain evidence="1 2">DSM 4134</strain>
    </source>
</reference>
<evidence type="ECO:0000313" key="1">
    <source>
        <dbReference type="EMBL" id="REE01514.1"/>
    </source>
</evidence>
<organism evidence="1 2">
    <name type="scientific">Marinoscillum furvescens DSM 4134</name>
    <dbReference type="NCBI Taxonomy" id="1122208"/>
    <lineage>
        <taxon>Bacteria</taxon>
        <taxon>Pseudomonadati</taxon>
        <taxon>Bacteroidota</taxon>
        <taxon>Cytophagia</taxon>
        <taxon>Cytophagales</taxon>
        <taxon>Reichenbachiellaceae</taxon>
        <taxon>Marinoscillum</taxon>
    </lineage>
</organism>